<evidence type="ECO:0000259" key="2">
    <source>
        <dbReference type="Pfam" id="PF06985"/>
    </source>
</evidence>
<feature type="domain" description="Heterokaryon incompatibility" evidence="2">
    <location>
        <begin position="151"/>
        <end position="286"/>
    </location>
</feature>
<dbReference type="GeneID" id="87862726"/>
<comment type="caution">
    <text evidence="3">The sequence shown here is derived from an EMBL/GenBank/DDBJ whole genome shotgun (WGS) entry which is preliminary data.</text>
</comment>
<dbReference type="InterPro" id="IPR010730">
    <property type="entry name" value="HET"/>
</dbReference>
<dbReference type="PANTHER" id="PTHR24148:SF81">
    <property type="entry name" value="HETEROKARYON INCOMPATIBILITY DOMAIN-CONTAINING PROTEIN"/>
    <property type="match status" value="1"/>
</dbReference>
<evidence type="ECO:0000313" key="3">
    <source>
        <dbReference type="EMBL" id="KAK3344850.1"/>
    </source>
</evidence>
<name>A0AAE0JF01_9PEZI</name>
<evidence type="ECO:0000256" key="1">
    <source>
        <dbReference type="SAM" id="MobiDB-lite"/>
    </source>
</evidence>
<accession>A0AAE0JF01</accession>
<reference evidence="3" key="1">
    <citation type="journal article" date="2023" name="Mol. Phylogenet. Evol.">
        <title>Genome-scale phylogeny and comparative genomics of the fungal order Sordariales.</title>
        <authorList>
            <person name="Hensen N."/>
            <person name="Bonometti L."/>
            <person name="Westerberg I."/>
            <person name="Brannstrom I.O."/>
            <person name="Guillou S."/>
            <person name="Cros-Aarteil S."/>
            <person name="Calhoun S."/>
            <person name="Haridas S."/>
            <person name="Kuo A."/>
            <person name="Mondo S."/>
            <person name="Pangilinan J."/>
            <person name="Riley R."/>
            <person name="LaButti K."/>
            <person name="Andreopoulos B."/>
            <person name="Lipzen A."/>
            <person name="Chen C."/>
            <person name="Yan M."/>
            <person name="Daum C."/>
            <person name="Ng V."/>
            <person name="Clum A."/>
            <person name="Steindorff A."/>
            <person name="Ohm R.A."/>
            <person name="Martin F."/>
            <person name="Silar P."/>
            <person name="Natvig D.O."/>
            <person name="Lalanne C."/>
            <person name="Gautier V."/>
            <person name="Ament-Velasquez S.L."/>
            <person name="Kruys A."/>
            <person name="Hutchinson M.I."/>
            <person name="Powell A.J."/>
            <person name="Barry K."/>
            <person name="Miller A.N."/>
            <person name="Grigoriev I.V."/>
            <person name="Debuchy R."/>
            <person name="Gladieux P."/>
            <person name="Hiltunen Thoren M."/>
            <person name="Johannesson H."/>
        </authorList>
    </citation>
    <scope>NUCLEOTIDE SEQUENCE</scope>
    <source>
        <strain evidence="3">CBS 560.94</strain>
    </source>
</reference>
<dbReference type="RefSeq" id="XP_062681463.1">
    <property type="nucleotide sequence ID" value="XM_062825572.1"/>
</dbReference>
<dbReference type="PANTHER" id="PTHR24148">
    <property type="entry name" value="ANKYRIN REPEAT DOMAIN-CONTAINING PROTEIN 39 HOMOLOG-RELATED"/>
    <property type="match status" value="1"/>
</dbReference>
<dbReference type="EMBL" id="JAUEPP010000004">
    <property type="protein sequence ID" value="KAK3344850.1"/>
    <property type="molecule type" value="Genomic_DNA"/>
</dbReference>
<sequence length="884" mass="101099">MISWHRKSCGRPDVCLVDGIPFCMSCDSLAPLGDLSPSQVPSNPSVLYHDKTKGLSLHWPASVDYETHCYDSNGCDISSQIADILGTEPWDDETSRQSSERPQSMKANDGVSSCEPLSSDSIRILHLSSGNKSDPLHGRLEVCQLKYFPEYEALSYTWGTASGNSSRTRKLYLGREWSIFPITVSCEAALRALRLPNADRRIWVDAICINQENDTERTHQIQLMPIIYATATQVVIYIGNEKKAEWTYKVKRQQPTITRNQWEKNWEKMDSRLKRYYFFRSWIIQEIAAARKAWVTDGSSWQPWPIVDALAEGHASRTFLPWIKDFEKRKYRLPGHLVKLVMDSWSSQASDPRDKIFALLGVIIGAAADGLIGDYSLSVEQVYTGLAAFALTKHGEVNILRYASGYTKSRNLPSWVPDWRLLSRDWGIMLRMEHVELHSVAAPDECIQYPWQLRRWGEDRWVRNRTDVISDELTLPKATVHGPTGTLRVHGIRLTSLTKKFKRHHFSTHAIFWGDFFSITAPHNSEFDDCIYFLRGFDVPVALRPVRKNTCDGLPRKDFFTFVGLCYVSTTLEGSDIRADYPDDLALISQWTVLHASTGFLGGLRTENTQALHLKLAEMCSAPHMEYSAWQITFFKDLRERVNLIWDGVLHRFGKDAFAWRGVLSDSEEAFAGQSNFWSEIIVLSDLEEAFAGQSNLWSEIIGQLMTASLSSREEMKEKLRQQRRRLQTLGENMRLLSVTRKATEAETVPNASISEELDLLAKDRLLYRQKLPTRQREEGDRYCPRWYDFAGLSSYWYNMRYIHAEKAAGYLEQALVYMDIAHAKISNTAASVLKANIDAATEYQRATCIASMEIKLAAKSLVLPMYETDPEEAMDDWQKIFII</sequence>
<feature type="region of interest" description="Disordered" evidence="1">
    <location>
        <begin position="90"/>
        <end position="115"/>
    </location>
</feature>
<dbReference type="Proteomes" id="UP001278500">
    <property type="component" value="Unassembled WGS sequence"/>
</dbReference>
<evidence type="ECO:0000313" key="4">
    <source>
        <dbReference type="Proteomes" id="UP001278500"/>
    </source>
</evidence>
<protein>
    <submittedName>
        <fullName evidence="3">Heterokaryon incompatibility protein-domain-containing protein</fullName>
    </submittedName>
</protein>
<gene>
    <name evidence="3" type="ORF">B0H65DRAFT_442326</name>
</gene>
<reference evidence="3" key="2">
    <citation type="submission" date="2023-06" db="EMBL/GenBank/DDBJ databases">
        <authorList>
            <consortium name="Lawrence Berkeley National Laboratory"/>
            <person name="Haridas S."/>
            <person name="Hensen N."/>
            <person name="Bonometti L."/>
            <person name="Westerberg I."/>
            <person name="Brannstrom I.O."/>
            <person name="Guillou S."/>
            <person name="Cros-Aarteil S."/>
            <person name="Calhoun S."/>
            <person name="Kuo A."/>
            <person name="Mondo S."/>
            <person name="Pangilinan J."/>
            <person name="Riley R."/>
            <person name="Labutti K."/>
            <person name="Andreopoulos B."/>
            <person name="Lipzen A."/>
            <person name="Chen C."/>
            <person name="Yanf M."/>
            <person name="Daum C."/>
            <person name="Ng V."/>
            <person name="Clum A."/>
            <person name="Steindorff A."/>
            <person name="Ohm R."/>
            <person name="Martin F."/>
            <person name="Silar P."/>
            <person name="Natvig D."/>
            <person name="Lalanne C."/>
            <person name="Gautier V."/>
            <person name="Ament-Velasquez S.L."/>
            <person name="Kruys A."/>
            <person name="Hutchinson M.I."/>
            <person name="Powell A.J."/>
            <person name="Barry K."/>
            <person name="Miller A.N."/>
            <person name="Grigoriev I.V."/>
            <person name="Debuchy R."/>
            <person name="Gladieux P."/>
            <person name="Thoren M.H."/>
            <person name="Johannesson H."/>
        </authorList>
    </citation>
    <scope>NUCLEOTIDE SEQUENCE</scope>
    <source>
        <strain evidence="3">CBS 560.94</strain>
    </source>
</reference>
<dbReference type="InterPro" id="IPR052895">
    <property type="entry name" value="HetReg/Transcr_Mod"/>
</dbReference>
<organism evidence="3 4">
    <name type="scientific">Neurospora tetraspora</name>
    <dbReference type="NCBI Taxonomy" id="94610"/>
    <lineage>
        <taxon>Eukaryota</taxon>
        <taxon>Fungi</taxon>
        <taxon>Dikarya</taxon>
        <taxon>Ascomycota</taxon>
        <taxon>Pezizomycotina</taxon>
        <taxon>Sordariomycetes</taxon>
        <taxon>Sordariomycetidae</taxon>
        <taxon>Sordariales</taxon>
        <taxon>Sordariaceae</taxon>
        <taxon>Neurospora</taxon>
    </lineage>
</organism>
<dbReference type="AlphaFoldDB" id="A0AAE0JF01"/>
<keyword evidence="4" id="KW-1185">Reference proteome</keyword>
<proteinExistence type="predicted"/>
<dbReference type="Pfam" id="PF06985">
    <property type="entry name" value="HET"/>
    <property type="match status" value="1"/>
</dbReference>